<dbReference type="AlphaFoldDB" id="A0A150FT43"/>
<dbReference type="EMBL" id="LSFY01000001">
    <property type="protein sequence ID" value="KXZ40200.1"/>
    <property type="molecule type" value="Genomic_DNA"/>
</dbReference>
<comment type="caution">
    <text evidence="1">The sequence shown here is derived from an EMBL/GenBank/DDBJ whole genome shotgun (WGS) entry which is preliminary data.</text>
</comment>
<evidence type="ECO:0000313" key="3">
    <source>
        <dbReference type="Proteomes" id="UP000092605"/>
    </source>
</evidence>
<dbReference type="Proteomes" id="UP000323392">
    <property type="component" value="Unassembled WGS sequence"/>
</dbReference>
<reference evidence="2 4" key="2">
    <citation type="submission" date="2016-11" db="EMBL/GenBank/DDBJ databases">
        <authorList>
            <person name="Varghese N."/>
            <person name="Submissions S."/>
        </authorList>
    </citation>
    <scope>NUCLEOTIDE SEQUENCE [LARGE SCALE GENOMIC DNA]</scope>
    <source>
        <strain evidence="2 4">DSM 7308</strain>
    </source>
</reference>
<reference evidence="1 3" key="1">
    <citation type="submission" date="2016-02" db="EMBL/GenBank/DDBJ databases">
        <title>Draft genome sequence for Clostridium paradoxum JW-YL-7.</title>
        <authorList>
            <person name="Utturkar S.M."/>
            <person name="Lancaster A."/>
            <person name="Poole F.L."/>
            <person name="Adams M.W."/>
            <person name="Brown S.D."/>
        </authorList>
    </citation>
    <scope>NUCLEOTIDE SEQUENCE [LARGE SCALE GENOMIC DNA]</scope>
    <source>
        <strain evidence="1 3">JW-YL-7</strain>
    </source>
</reference>
<gene>
    <name evidence="1" type="ORF">JWYL7_1275</name>
    <name evidence="2" type="ORF">SAMN05661008_00247</name>
</gene>
<evidence type="ECO:0000313" key="2">
    <source>
        <dbReference type="EMBL" id="SHK42864.1"/>
    </source>
</evidence>
<protein>
    <submittedName>
        <fullName evidence="1">Uncharacterized protein</fullName>
    </submittedName>
</protein>
<accession>A0A150FT43</accession>
<dbReference type="Proteomes" id="UP000092605">
    <property type="component" value="Unassembled WGS sequence"/>
</dbReference>
<evidence type="ECO:0000313" key="4">
    <source>
        <dbReference type="Proteomes" id="UP000323392"/>
    </source>
</evidence>
<organism evidence="1 3">
    <name type="scientific">Alkalithermobacter thermoalcaliphilus JW-YL-7 = DSM 7308</name>
    <dbReference type="NCBI Taxonomy" id="1121328"/>
    <lineage>
        <taxon>Bacteria</taxon>
        <taxon>Bacillati</taxon>
        <taxon>Bacillota</taxon>
        <taxon>Clostridia</taxon>
        <taxon>Peptostreptococcales</taxon>
        <taxon>Tepidibacteraceae</taxon>
        <taxon>Alkalithermobacter</taxon>
    </lineage>
</organism>
<keyword evidence="4" id="KW-1185">Reference proteome</keyword>
<dbReference type="EMBL" id="FRBG01000001">
    <property type="protein sequence ID" value="SHK42864.1"/>
    <property type="molecule type" value="Genomic_DNA"/>
</dbReference>
<sequence>MTDLENIPKEFLTANLCIPSTAAAMKPFLAEFCAVICNFDVIGGINGFSQECPKPHSDEESQVNKSVNSSQKTTDITFNGILTLCITCEKKVKVPVQLCVLSTGFCDQGAIQPTVCSEFPKLFPDQVNIINFSNVPRFDWLESFTPKI</sequence>
<evidence type="ECO:0000313" key="1">
    <source>
        <dbReference type="EMBL" id="KXZ40200.1"/>
    </source>
</evidence>
<proteinExistence type="predicted"/>
<name>A0A150FT43_CLOPD</name>